<dbReference type="RefSeq" id="WP_249599799.1">
    <property type="nucleotide sequence ID" value="NZ_JAKHSK010000001.1"/>
</dbReference>
<sequence length="79" mass="9003">MTRIFNVKKILVVLILLFIPVFANAQCAMCRAVLESESSQNAAEGINDGILYLMVFPYLLVGGLGYYIYRSYRKKKYEA</sequence>
<accession>A0A9X1ZLB6</accession>
<dbReference type="AlphaFoldDB" id="A0A9X1ZLB6"/>
<dbReference type="Proteomes" id="UP001139521">
    <property type="component" value="Unassembled WGS sequence"/>
</dbReference>
<organism evidence="3 4">
    <name type="scientific">Zunongwangia pacifica</name>
    <dbReference type="NCBI Taxonomy" id="2911062"/>
    <lineage>
        <taxon>Bacteria</taxon>
        <taxon>Pseudomonadati</taxon>
        <taxon>Bacteroidota</taxon>
        <taxon>Flavobacteriia</taxon>
        <taxon>Flavobacteriales</taxon>
        <taxon>Flavobacteriaceae</taxon>
        <taxon>Zunongwangia</taxon>
    </lineage>
</organism>
<feature type="chain" id="PRO_5040841737" evidence="2">
    <location>
        <begin position="26"/>
        <end position="79"/>
    </location>
</feature>
<feature type="transmembrane region" description="Helical" evidence="1">
    <location>
        <begin position="49"/>
        <end position="69"/>
    </location>
</feature>
<keyword evidence="2" id="KW-0732">Signal</keyword>
<comment type="caution">
    <text evidence="3">The sequence shown here is derived from an EMBL/GenBank/DDBJ whole genome shotgun (WGS) entry which is preliminary data.</text>
</comment>
<name>A0A9X1ZLB6_9FLAO</name>
<reference evidence="3" key="1">
    <citation type="submission" date="2022-01" db="EMBL/GenBank/DDBJ databases">
        <title>Genome sequencing of Zunongwangia sp. M21534 genome.</title>
        <authorList>
            <person name="Chen Y."/>
            <person name="Dong C."/>
            <person name="Shao Z."/>
        </authorList>
    </citation>
    <scope>NUCLEOTIDE SEQUENCE</scope>
    <source>
        <strain evidence="3">MCCC M21534</strain>
    </source>
</reference>
<keyword evidence="1" id="KW-0472">Membrane</keyword>
<feature type="signal peptide" evidence="2">
    <location>
        <begin position="1"/>
        <end position="25"/>
    </location>
</feature>
<dbReference type="EMBL" id="JAKHSK010000001">
    <property type="protein sequence ID" value="MCL6216807.1"/>
    <property type="molecule type" value="Genomic_DNA"/>
</dbReference>
<keyword evidence="1" id="KW-0812">Transmembrane</keyword>
<proteinExistence type="predicted"/>
<evidence type="ECO:0000313" key="4">
    <source>
        <dbReference type="Proteomes" id="UP001139521"/>
    </source>
</evidence>
<keyword evidence="4" id="KW-1185">Reference proteome</keyword>
<keyword evidence="1" id="KW-1133">Transmembrane helix</keyword>
<evidence type="ECO:0000256" key="2">
    <source>
        <dbReference type="SAM" id="SignalP"/>
    </source>
</evidence>
<protein>
    <submittedName>
        <fullName evidence="3">Uncharacterized protein</fullName>
    </submittedName>
</protein>
<gene>
    <name evidence="3" type="ORF">L1967_00735</name>
</gene>
<evidence type="ECO:0000256" key="1">
    <source>
        <dbReference type="SAM" id="Phobius"/>
    </source>
</evidence>
<evidence type="ECO:0000313" key="3">
    <source>
        <dbReference type="EMBL" id="MCL6216807.1"/>
    </source>
</evidence>